<dbReference type="InterPro" id="IPR035979">
    <property type="entry name" value="RBD_domain_sf"/>
</dbReference>
<keyword evidence="1" id="KW-0175">Coiled coil</keyword>
<evidence type="ECO:0000256" key="2">
    <source>
        <dbReference type="SAM" id="MobiDB-lite"/>
    </source>
</evidence>
<feature type="compositionally biased region" description="Low complexity" evidence="2">
    <location>
        <begin position="28"/>
        <end position="38"/>
    </location>
</feature>
<evidence type="ECO:0000313" key="4">
    <source>
        <dbReference type="Proteomes" id="UP001187315"/>
    </source>
</evidence>
<feature type="region of interest" description="Disordered" evidence="2">
    <location>
        <begin position="1"/>
        <end position="68"/>
    </location>
</feature>
<reference evidence="3" key="1">
    <citation type="submission" date="2023-08" db="EMBL/GenBank/DDBJ databases">
        <title>Pelteobagrus vachellii genome.</title>
        <authorList>
            <person name="Liu H."/>
        </authorList>
    </citation>
    <scope>NUCLEOTIDE SEQUENCE</scope>
    <source>
        <strain evidence="3">PRFRI_2022a</strain>
        <tissue evidence="3">Muscle</tissue>
    </source>
</reference>
<dbReference type="Proteomes" id="UP001187315">
    <property type="component" value="Unassembled WGS sequence"/>
</dbReference>
<sequence length="194" mass="22036">MFQPDHWSPPETLSQPEPVSPPKTLSQPEPVSPTETLSPPEPEPQLASDLPPVQTNNAASIDCSLSPPKLTWGEIMDALVAELVEEEKLKEQEVSEEKESLKLVKKKRGKVIKKKDKIEEVIEMKEKVEDLAKKKKIEQRVEAVDVWKQKTSYSTPNPKGVELFIRGLDSNVDEYPLYKEFLKFGNISRAKVKY</sequence>
<gene>
    <name evidence="3" type="ORF">Q7C36_003888</name>
</gene>
<evidence type="ECO:0008006" key="5">
    <source>
        <dbReference type="Google" id="ProtNLM"/>
    </source>
</evidence>
<proteinExistence type="predicted"/>
<comment type="caution">
    <text evidence="3">The sequence shown here is derived from an EMBL/GenBank/DDBJ whole genome shotgun (WGS) entry which is preliminary data.</text>
</comment>
<dbReference type="InterPro" id="IPR012677">
    <property type="entry name" value="Nucleotide-bd_a/b_plait_sf"/>
</dbReference>
<dbReference type="SUPFAM" id="SSF54928">
    <property type="entry name" value="RNA-binding domain, RBD"/>
    <property type="match status" value="1"/>
</dbReference>
<feature type="compositionally biased region" description="Polar residues" evidence="2">
    <location>
        <begin position="11"/>
        <end position="27"/>
    </location>
</feature>
<evidence type="ECO:0000256" key="1">
    <source>
        <dbReference type="SAM" id="Coils"/>
    </source>
</evidence>
<dbReference type="Gene3D" id="3.30.70.330">
    <property type="match status" value="1"/>
</dbReference>
<feature type="coiled-coil region" evidence="1">
    <location>
        <begin position="80"/>
        <end position="138"/>
    </location>
</feature>
<protein>
    <recommendedName>
        <fullName evidence="5">RRM domain-containing protein</fullName>
    </recommendedName>
</protein>
<evidence type="ECO:0000313" key="3">
    <source>
        <dbReference type="EMBL" id="KAK2864734.1"/>
    </source>
</evidence>
<organism evidence="3 4">
    <name type="scientific">Tachysurus vachellii</name>
    <name type="common">Darkbarbel catfish</name>
    <name type="synonym">Pelteobagrus vachellii</name>
    <dbReference type="NCBI Taxonomy" id="175792"/>
    <lineage>
        <taxon>Eukaryota</taxon>
        <taxon>Metazoa</taxon>
        <taxon>Chordata</taxon>
        <taxon>Craniata</taxon>
        <taxon>Vertebrata</taxon>
        <taxon>Euteleostomi</taxon>
        <taxon>Actinopterygii</taxon>
        <taxon>Neopterygii</taxon>
        <taxon>Teleostei</taxon>
        <taxon>Ostariophysi</taxon>
        <taxon>Siluriformes</taxon>
        <taxon>Bagridae</taxon>
        <taxon>Tachysurus</taxon>
    </lineage>
</organism>
<dbReference type="GO" id="GO:0003676">
    <property type="term" value="F:nucleic acid binding"/>
    <property type="evidence" value="ECO:0007669"/>
    <property type="project" value="InterPro"/>
</dbReference>
<accession>A0AA88T7V1</accession>
<name>A0AA88T7V1_TACVA</name>
<dbReference type="EMBL" id="JAVHJS010000003">
    <property type="protein sequence ID" value="KAK2864734.1"/>
    <property type="molecule type" value="Genomic_DNA"/>
</dbReference>
<dbReference type="AlphaFoldDB" id="A0AA88T7V1"/>
<keyword evidence="4" id="KW-1185">Reference proteome</keyword>